<sequence>MQIINPPMSDGTTVEIIADQYIINNIDDGADLLGNLYYQGYAQVIIHEENINPQFFDLKTKIAGEILQKFVNYKVRLCIIGDFAKYNSKSLNDFIYESNKGKAVNFLSHTDQAIEKFKH</sequence>
<feature type="domain" description="DUF4180" evidence="1">
    <location>
        <begin position="13"/>
        <end position="116"/>
    </location>
</feature>
<dbReference type="Pfam" id="PF13788">
    <property type="entry name" value="DUF4180"/>
    <property type="match status" value="1"/>
</dbReference>
<keyword evidence="3" id="KW-1185">Reference proteome</keyword>
<gene>
    <name evidence="2" type="ORF">MMF97_08580</name>
</gene>
<comment type="caution">
    <text evidence="2">The sequence shown here is derived from an EMBL/GenBank/DDBJ whole genome shotgun (WGS) entry which is preliminary data.</text>
</comment>
<evidence type="ECO:0000259" key="1">
    <source>
        <dbReference type="Pfam" id="PF13788"/>
    </source>
</evidence>
<dbReference type="InterPro" id="IPR025438">
    <property type="entry name" value="DUF4180"/>
</dbReference>
<evidence type="ECO:0000313" key="3">
    <source>
        <dbReference type="Proteomes" id="UP001165460"/>
    </source>
</evidence>
<dbReference type="RefSeq" id="WP_243361518.1">
    <property type="nucleotide sequence ID" value="NZ_JALGBH010000002.1"/>
</dbReference>
<protein>
    <submittedName>
        <fullName evidence="2">DUF4180 domain-containing protein</fullName>
    </submittedName>
</protein>
<evidence type="ECO:0000313" key="2">
    <source>
        <dbReference type="EMBL" id="MCJ0742762.1"/>
    </source>
</evidence>
<organism evidence="2 3">
    <name type="scientific">Pedobacter montanisoli</name>
    <dbReference type="NCBI Taxonomy" id="2923277"/>
    <lineage>
        <taxon>Bacteria</taxon>
        <taxon>Pseudomonadati</taxon>
        <taxon>Bacteroidota</taxon>
        <taxon>Sphingobacteriia</taxon>
        <taxon>Sphingobacteriales</taxon>
        <taxon>Sphingobacteriaceae</taxon>
        <taxon>Pedobacter</taxon>
    </lineage>
</organism>
<proteinExistence type="predicted"/>
<reference evidence="2" key="1">
    <citation type="submission" date="2022-03" db="EMBL/GenBank/DDBJ databases">
        <authorList>
            <person name="Woo C.Y."/>
        </authorList>
    </citation>
    <scope>NUCLEOTIDE SEQUENCE</scope>
    <source>
        <strain evidence="2">CYS-01</strain>
    </source>
</reference>
<accession>A0ABS9ZWU1</accession>
<dbReference type="Proteomes" id="UP001165460">
    <property type="component" value="Unassembled WGS sequence"/>
</dbReference>
<name>A0ABS9ZWU1_9SPHI</name>
<dbReference type="EMBL" id="JALGBH010000002">
    <property type="protein sequence ID" value="MCJ0742762.1"/>
    <property type="molecule type" value="Genomic_DNA"/>
</dbReference>